<dbReference type="RefSeq" id="WP_301774473.1">
    <property type="nucleotide sequence ID" value="NZ_JAGGJB010000003.1"/>
</dbReference>
<dbReference type="EMBL" id="JAGGJB010000003">
    <property type="protein sequence ID" value="MDN7124523.1"/>
    <property type="molecule type" value="Genomic_DNA"/>
</dbReference>
<dbReference type="EMBL" id="JAGGJC010000001">
    <property type="protein sequence ID" value="MDN7129186.1"/>
    <property type="molecule type" value="Genomic_DNA"/>
</dbReference>
<dbReference type="Proteomes" id="UP001169492">
    <property type="component" value="Unassembled WGS sequence"/>
</dbReference>
<dbReference type="Pfam" id="PF10899">
    <property type="entry name" value="AbiGi"/>
    <property type="match status" value="1"/>
</dbReference>
<proteinExistence type="predicted"/>
<accession>A0AAW7QZQ8</accession>
<evidence type="ECO:0000313" key="1">
    <source>
        <dbReference type="EMBL" id="MDN7124523.1"/>
    </source>
</evidence>
<reference evidence="3 4" key="1">
    <citation type="submission" date="2021-03" db="EMBL/GenBank/DDBJ databases">
        <title>Pseudidiomarina terrestris, a new bacterium isolated from saline soil.</title>
        <authorList>
            <person name="Galisteo C."/>
            <person name="De La Haba R."/>
            <person name="Sanchez-Porro C."/>
            <person name="Ventosa A."/>
        </authorList>
    </citation>
    <scope>NUCLEOTIDE SEQUENCE [LARGE SCALE GENOMIC DNA]</scope>
    <source>
        <strain evidence="1 4">1APP75-32.1</strain>
        <strain evidence="3">1APR75-15</strain>
        <strain evidence="2">1ASR75-15</strain>
    </source>
</reference>
<keyword evidence="3" id="KW-1185">Reference proteome</keyword>
<evidence type="ECO:0000313" key="3">
    <source>
        <dbReference type="Proteomes" id="UP001169491"/>
    </source>
</evidence>
<dbReference type="Proteomes" id="UP001169491">
    <property type="component" value="Unassembled WGS sequence"/>
</dbReference>
<gene>
    <name evidence="1" type="ORF">J6I90_06480</name>
    <name evidence="2" type="ORF">J6I92_04825</name>
</gene>
<comment type="caution">
    <text evidence="1">The sequence shown here is derived from an EMBL/GenBank/DDBJ whole genome shotgun (WGS) entry which is preliminary data.</text>
</comment>
<evidence type="ECO:0000313" key="4">
    <source>
        <dbReference type="Proteomes" id="UP001169492"/>
    </source>
</evidence>
<name>A0AAW7QZQ8_9GAMM</name>
<evidence type="ECO:0000313" key="2">
    <source>
        <dbReference type="EMBL" id="MDN7129186.1"/>
    </source>
</evidence>
<sequence>MGSRTESLFHYTASLDNLKAILSSRFFWPKYCAEELSWFSESKESQEKVLRIAHPMVCFCDIPIGRANEHTRRYGSFGIGMKRKWVESKNINPVTYIAKRDSKITSALNHVVSAATKNFQEPELDYLRFFIAHIKPIRGMVSVHQSKQKTTVDFYKEAEWRHVARADGIEPYLSANICDDASKLKSHNNKAKNLAPLNFEISDISYLLVDTEEDVVEMVEFIQSKLRNVVDTKERSLLLTKIHVLDGIKKDV</sequence>
<organism evidence="1 4">
    <name type="scientific">Pseudidiomarina terrestris</name>
    <dbReference type="NCBI Taxonomy" id="2820060"/>
    <lineage>
        <taxon>Bacteria</taxon>
        <taxon>Pseudomonadati</taxon>
        <taxon>Pseudomonadota</taxon>
        <taxon>Gammaproteobacteria</taxon>
        <taxon>Alteromonadales</taxon>
        <taxon>Idiomarinaceae</taxon>
        <taxon>Pseudidiomarina</taxon>
    </lineage>
</organism>
<dbReference type="AlphaFoldDB" id="A0AAW7QZQ8"/>
<protein>
    <submittedName>
        <fullName evidence="1">Uncharacterized protein</fullName>
    </submittedName>
</protein>
<dbReference type="InterPro" id="IPR021223">
    <property type="entry name" value="AbiGi"/>
</dbReference>